<dbReference type="Gene3D" id="3.40.800.20">
    <property type="entry name" value="Histone deacetylase domain"/>
    <property type="match status" value="1"/>
</dbReference>
<evidence type="ECO:0000256" key="1">
    <source>
        <dbReference type="ARBA" id="ARBA00004123"/>
    </source>
</evidence>
<comment type="similarity">
    <text evidence="2">Belongs to the histone deacetylase family. HD type 2 subfamily.</text>
</comment>
<dbReference type="EC" id="3.5.1.98" evidence="3"/>
<feature type="compositionally biased region" description="Low complexity" evidence="10">
    <location>
        <begin position="396"/>
        <end position="413"/>
    </location>
</feature>
<feature type="region of interest" description="Disordered" evidence="10">
    <location>
        <begin position="389"/>
        <end position="599"/>
    </location>
</feature>
<dbReference type="InterPro" id="IPR000286">
    <property type="entry name" value="HDACs"/>
</dbReference>
<feature type="compositionally biased region" description="Basic and acidic residues" evidence="10">
    <location>
        <begin position="556"/>
        <end position="572"/>
    </location>
</feature>
<name>A0A9P1BH64_9DINO</name>
<evidence type="ECO:0000313" key="12">
    <source>
        <dbReference type="EMBL" id="CAI3972660.1"/>
    </source>
</evidence>
<evidence type="ECO:0000256" key="8">
    <source>
        <dbReference type="ARBA" id="ARBA00023163"/>
    </source>
</evidence>
<dbReference type="InterPro" id="IPR023696">
    <property type="entry name" value="Ureohydrolase_dom_sf"/>
</dbReference>
<keyword evidence="4" id="KW-0678">Repressor</keyword>
<dbReference type="SUPFAM" id="SSF52768">
    <property type="entry name" value="Arginase/deacetylase"/>
    <property type="match status" value="1"/>
</dbReference>
<dbReference type="GO" id="GO:0005737">
    <property type="term" value="C:cytoplasm"/>
    <property type="evidence" value="ECO:0007669"/>
    <property type="project" value="TreeGrafter"/>
</dbReference>
<proteinExistence type="inferred from homology"/>
<keyword evidence="6" id="KW-0156">Chromatin regulator</keyword>
<feature type="domain" description="Histone deacetylase" evidence="11">
    <location>
        <begin position="71"/>
        <end position="370"/>
    </location>
</feature>
<gene>
    <name evidence="12" type="ORF">C1SCF055_LOCUS1224</name>
</gene>
<protein>
    <recommendedName>
        <fullName evidence="3">histone deacetylase</fullName>
        <ecNumber evidence="3">3.5.1.98</ecNumber>
    </recommendedName>
</protein>
<reference evidence="12" key="1">
    <citation type="submission" date="2022-10" db="EMBL/GenBank/DDBJ databases">
        <authorList>
            <person name="Chen Y."/>
            <person name="Dougan E. K."/>
            <person name="Chan C."/>
            <person name="Rhodes N."/>
            <person name="Thang M."/>
        </authorList>
    </citation>
    <scope>NUCLEOTIDE SEQUENCE</scope>
</reference>
<dbReference type="GO" id="GO:0040029">
    <property type="term" value="P:epigenetic regulation of gene expression"/>
    <property type="evidence" value="ECO:0007669"/>
    <property type="project" value="TreeGrafter"/>
</dbReference>
<keyword evidence="5" id="KW-0378">Hydrolase</keyword>
<evidence type="ECO:0000259" key="11">
    <source>
        <dbReference type="Pfam" id="PF00850"/>
    </source>
</evidence>
<accession>A0A9P1BH64</accession>
<dbReference type="PANTHER" id="PTHR10625:SF5">
    <property type="entry name" value="HISTONE DEACETYLASE"/>
    <property type="match status" value="1"/>
</dbReference>
<sequence length="599" mass="65305">MSPEPCLTSGHLVVPEASHAESSQSTSTRAQARAWKTKAWLEANGLQSGSGSGVAFVSDERMLLHAGPEKHPERPARLAEILKQLEMSGLEAACERVNSREATREELLRVHTEQHIEQVFTSGSSKKKGKSWGMPFGPDTYANDQTPLCASLSAGCLLALVDHCMASTDSNCNCGFAAIRPPGHHASEEKACGFCMFNNVAVAARHAQKEHGLNNIAILDWDVHHGNGTNDIFAKDKSVFFCSLHRYDDHFFPGTGFVEDVGKDQARGFNVNIPLEKGFGDLDLVHVMKHLICPLMDNFKPDAIFISAGFDAVRGDRLGECKVSPEGFGWMTRSLYRLAKHYCEGRLFLALEGGYEPDLIAQCTVECVRTLLAEVNGFPGPDVEDFVPATPMSSLPATPAMGPSPASPSGQSGLFSRLFSRSEGGSRPSTPSLRPDGTPPASPAMSASSRKVRGPAGKTLRSVRKATELLQPLPMQVQLAPQGEGASKNAKRNERRRQRKHSEEDGASDSSGWTIACGGDPEFPYSPAMRIATRQVSSSSHASHEVPDLELPPPVEETKEDTKDTKNPKETEKDEMDEKNEKEKTEHSKHKQKKKSKRK</sequence>
<evidence type="ECO:0000313" key="13">
    <source>
        <dbReference type="EMBL" id="CAL4759972.1"/>
    </source>
</evidence>
<evidence type="ECO:0000256" key="2">
    <source>
        <dbReference type="ARBA" id="ARBA00007738"/>
    </source>
</evidence>
<evidence type="ECO:0000256" key="4">
    <source>
        <dbReference type="ARBA" id="ARBA00022491"/>
    </source>
</evidence>
<evidence type="ECO:0000256" key="7">
    <source>
        <dbReference type="ARBA" id="ARBA00023015"/>
    </source>
</evidence>
<dbReference type="CDD" id="cd09992">
    <property type="entry name" value="HDAC_classII"/>
    <property type="match status" value="1"/>
</dbReference>
<evidence type="ECO:0000256" key="3">
    <source>
        <dbReference type="ARBA" id="ARBA00012111"/>
    </source>
</evidence>
<reference evidence="13 14" key="2">
    <citation type="submission" date="2024-05" db="EMBL/GenBank/DDBJ databases">
        <authorList>
            <person name="Chen Y."/>
            <person name="Shah S."/>
            <person name="Dougan E. K."/>
            <person name="Thang M."/>
            <person name="Chan C."/>
        </authorList>
    </citation>
    <scope>NUCLEOTIDE SEQUENCE [LARGE SCALE GENOMIC DNA]</scope>
</reference>
<dbReference type="EMBL" id="CAMXCT010000025">
    <property type="protein sequence ID" value="CAI3972660.1"/>
    <property type="molecule type" value="Genomic_DNA"/>
</dbReference>
<dbReference type="InterPro" id="IPR037138">
    <property type="entry name" value="His_deacetylse_dom_sf"/>
</dbReference>
<keyword evidence="14" id="KW-1185">Reference proteome</keyword>
<feature type="compositionally biased region" description="Basic residues" evidence="10">
    <location>
        <begin position="489"/>
        <end position="500"/>
    </location>
</feature>
<dbReference type="GO" id="GO:0000118">
    <property type="term" value="C:histone deacetylase complex"/>
    <property type="evidence" value="ECO:0007669"/>
    <property type="project" value="TreeGrafter"/>
</dbReference>
<dbReference type="EMBL" id="CAMXCT020000025">
    <property type="protein sequence ID" value="CAL1126035.1"/>
    <property type="molecule type" value="Genomic_DNA"/>
</dbReference>
<keyword evidence="7" id="KW-0805">Transcription regulation</keyword>
<dbReference type="PRINTS" id="PR01270">
    <property type="entry name" value="HDASUPER"/>
</dbReference>
<dbReference type="PANTHER" id="PTHR10625">
    <property type="entry name" value="HISTONE DEACETYLASE HDAC1-RELATED"/>
    <property type="match status" value="1"/>
</dbReference>
<organism evidence="12">
    <name type="scientific">Cladocopium goreaui</name>
    <dbReference type="NCBI Taxonomy" id="2562237"/>
    <lineage>
        <taxon>Eukaryota</taxon>
        <taxon>Sar</taxon>
        <taxon>Alveolata</taxon>
        <taxon>Dinophyceae</taxon>
        <taxon>Suessiales</taxon>
        <taxon>Symbiodiniaceae</taxon>
        <taxon>Cladocopium</taxon>
    </lineage>
</organism>
<dbReference type="OrthoDB" id="424012at2759"/>
<dbReference type="GO" id="GO:0141221">
    <property type="term" value="F:histone deacetylase activity, hydrolytic mechanism"/>
    <property type="evidence" value="ECO:0007669"/>
    <property type="project" value="UniProtKB-EC"/>
</dbReference>
<dbReference type="EMBL" id="CAMXCT030000025">
    <property type="protein sequence ID" value="CAL4759972.1"/>
    <property type="molecule type" value="Genomic_DNA"/>
</dbReference>
<keyword evidence="9" id="KW-0539">Nucleus</keyword>
<keyword evidence="8" id="KW-0804">Transcription</keyword>
<dbReference type="Pfam" id="PF00850">
    <property type="entry name" value="Hist_deacetyl"/>
    <property type="match status" value="1"/>
</dbReference>
<evidence type="ECO:0000256" key="9">
    <source>
        <dbReference type="ARBA" id="ARBA00023242"/>
    </source>
</evidence>
<comment type="subcellular location">
    <subcellularLocation>
        <location evidence="1">Nucleus</location>
    </subcellularLocation>
</comment>
<comment type="caution">
    <text evidence="12">The sequence shown here is derived from an EMBL/GenBank/DDBJ whole genome shotgun (WGS) entry which is preliminary data.</text>
</comment>
<dbReference type="InterPro" id="IPR023801">
    <property type="entry name" value="His_deacetylse_dom"/>
</dbReference>
<evidence type="ECO:0000256" key="10">
    <source>
        <dbReference type="SAM" id="MobiDB-lite"/>
    </source>
</evidence>
<feature type="compositionally biased region" description="Basic residues" evidence="10">
    <location>
        <begin position="587"/>
        <end position="599"/>
    </location>
</feature>
<evidence type="ECO:0000256" key="6">
    <source>
        <dbReference type="ARBA" id="ARBA00022853"/>
    </source>
</evidence>
<evidence type="ECO:0000313" key="14">
    <source>
        <dbReference type="Proteomes" id="UP001152797"/>
    </source>
</evidence>
<dbReference type="AlphaFoldDB" id="A0A9P1BH64"/>
<dbReference type="Proteomes" id="UP001152797">
    <property type="component" value="Unassembled WGS sequence"/>
</dbReference>
<evidence type="ECO:0000256" key="5">
    <source>
        <dbReference type="ARBA" id="ARBA00022801"/>
    </source>
</evidence>